<keyword evidence="8" id="KW-1185">Reference proteome</keyword>
<dbReference type="GO" id="GO:0046872">
    <property type="term" value="F:metal ion binding"/>
    <property type="evidence" value="ECO:0007669"/>
    <property type="project" value="UniProtKB-KW"/>
</dbReference>
<evidence type="ECO:0000313" key="7">
    <source>
        <dbReference type="EMBL" id="PKU26298.1"/>
    </source>
</evidence>
<evidence type="ECO:0000256" key="2">
    <source>
        <dbReference type="ARBA" id="ARBA00022723"/>
    </source>
</evidence>
<comment type="caution">
    <text evidence="7">The sequence shown here is derived from an EMBL/GenBank/DDBJ whole genome shotgun (WGS) entry which is preliminary data.</text>
</comment>
<dbReference type="Gene3D" id="3.90.45.10">
    <property type="entry name" value="Peptide deformylase"/>
    <property type="match status" value="1"/>
</dbReference>
<protein>
    <recommendedName>
        <fullName evidence="6">Peptide deformylase</fullName>
        <shortName evidence="6">PDF</shortName>
        <ecNumber evidence="6">3.5.1.88</ecNumber>
    </recommendedName>
    <alternativeName>
        <fullName evidence="6">Polypeptide deformylase</fullName>
    </alternativeName>
</protein>
<sequence>MPTLDIALMGNPVLARLASPVEDPGDPAIAALVADMLETMTAANGVGLAAPQVGRSLQLVIFSVPAERTADGIGFPPTVLINPQIEPLGDATDEAYEGCLSVPGLTGRVPRWRTIGYRGLGNDGKPIEREVSGFHARVIQHECDHLWGRLYLSRMRDMSSLAFADELRRQIEAAREVEQPETAPSAMGEDA</sequence>
<evidence type="ECO:0000256" key="4">
    <source>
        <dbReference type="ARBA" id="ARBA00022917"/>
    </source>
</evidence>
<dbReference type="NCBIfam" id="NF001159">
    <property type="entry name" value="PRK00150.1-3"/>
    <property type="match status" value="1"/>
</dbReference>
<dbReference type="Pfam" id="PF01327">
    <property type="entry name" value="Pep_deformylase"/>
    <property type="match status" value="1"/>
</dbReference>
<dbReference type="CDD" id="cd00487">
    <property type="entry name" value="Pep_deformylase"/>
    <property type="match status" value="1"/>
</dbReference>
<organism evidence="7 8">
    <name type="scientific">Telmatospirillum siberiense</name>
    <dbReference type="NCBI Taxonomy" id="382514"/>
    <lineage>
        <taxon>Bacteria</taxon>
        <taxon>Pseudomonadati</taxon>
        <taxon>Pseudomonadota</taxon>
        <taxon>Alphaproteobacteria</taxon>
        <taxon>Rhodospirillales</taxon>
        <taxon>Rhodospirillaceae</taxon>
        <taxon>Telmatospirillum</taxon>
    </lineage>
</organism>
<feature type="binding site" evidence="6">
    <location>
        <position position="99"/>
    </location>
    <ligand>
        <name>Fe cation</name>
        <dbReference type="ChEBI" id="CHEBI:24875"/>
    </ligand>
</feature>
<keyword evidence="5 6" id="KW-0408">Iron</keyword>
<dbReference type="HAMAP" id="MF_00163">
    <property type="entry name" value="Pep_deformylase"/>
    <property type="match status" value="1"/>
</dbReference>
<keyword evidence="4 6" id="KW-0648">Protein biosynthesis</keyword>
<name>A0A2N3Q0V0_9PROT</name>
<dbReference type="PANTHER" id="PTHR10458">
    <property type="entry name" value="PEPTIDE DEFORMYLASE"/>
    <property type="match status" value="1"/>
</dbReference>
<dbReference type="GO" id="GO:0042586">
    <property type="term" value="F:peptide deformylase activity"/>
    <property type="evidence" value="ECO:0007669"/>
    <property type="project" value="UniProtKB-UniRule"/>
</dbReference>
<accession>A0A2N3Q0V0</accession>
<evidence type="ECO:0000256" key="6">
    <source>
        <dbReference type="HAMAP-Rule" id="MF_00163"/>
    </source>
</evidence>
<evidence type="ECO:0000313" key="8">
    <source>
        <dbReference type="Proteomes" id="UP000233293"/>
    </source>
</evidence>
<dbReference type="NCBIfam" id="TIGR00079">
    <property type="entry name" value="pept_deformyl"/>
    <property type="match status" value="1"/>
</dbReference>
<evidence type="ECO:0000256" key="5">
    <source>
        <dbReference type="ARBA" id="ARBA00023004"/>
    </source>
</evidence>
<proteinExistence type="inferred from homology"/>
<comment type="catalytic activity">
    <reaction evidence="6">
        <text>N-terminal N-formyl-L-methionyl-[peptide] + H2O = N-terminal L-methionyl-[peptide] + formate</text>
        <dbReference type="Rhea" id="RHEA:24420"/>
        <dbReference type="Rhea" id="RHEA-COMP:10639"/>
        <dbReference type="Rhea" id="RHEA-COMP:10640"/>
        <dbReference type="ChEBI" id="CHEBI:15377"/>
        <dbReference type="ChEBI" id="CHEBI:15740"/>
        <dbReference type="ChEBI" id="CHEBI:49298"/>
        <dbReference type="ChEBI" id="CHEBI:64731"/>
        <dbReference type="EC" id="3.5.1.88"/>
    </reaction>
</comment>
<dbReference type="RefSeq" id="WP_101248528.1">
    <property type="nucleotide sequence ID" value="NZ_PIUM01000001.1"/>
</dbReference>
<dbReference type="AlphaFoldDB" id="A0A2N3Q0V0"/>
<evidence type="ECO:0000256" key="1">
    <source>
        <dbReference type="ARBA" id="ARBA00010759"/>
    </source>
</evidence>
<comment type="cofactor">
    <cofactor evidence="6">
        <name>Fe(2+)</name>
        <dbReference type="ChEBI" id="CHEBI:29033"/>
    </cofactor>
    <text evidence="6">Binds 1 Fe(2+) ion.</text>
</comment>
<feature type="binding site" evidence="6">
    <location>
        <position position="145"/>
    </location>
    <ligand>
        <name>Fe cation</name>
        <dbReference type="ChEBI" id="CHEBI:24875"/>
    </ligand>
</feature>
<evidence type="ECO:0000256" key="3">
    <source>
        <dbReference type="ARBA" id="ARBA00022801"/>
    </source>
</evidence>
<dbReference type="InterPro" id="IPR036821">
    <property type="entry name" value="Peptide_deformylase_sf"/>
</dbReference>
<dbReference type="InterPro" id="IPR023635">
    <property type="entry name" value="Peptide_deformylase"/>
</dbReference>
<feature type="binding site" evidence="6">
    <location>
        <position position="141"/>
    </location>
    <ligand>
        <name>Fe cation</name>
        <dbReference type="ChEBI" id="CHEBI:24875"/>
    </ligand>
</feature>
<dbReference type="PRINTS" id="PR01576">
    <property type="entry name" value="PDEFORMYLASE"/>
</dbReference>
<comment type="function">
    <text evidence="6">Removes the formyl group from the N-terminal Met of newly synthesized proteins. Requires at least a dipeptide for an efficient rate of reaction. N-terminal L-methionine is a prerequisite for activity but the enzyme has broad specificity at other positions.</text>
</comment>
<feature type="active site" evidence="6">
    <location>
        <position position="142"/>
    </location>
</feature>
<dbReference type="GO" id="GO:0006412">
    <property type="term" value="P:translation"/>
    <property type="evidence" value="ECO:0007669"/>
    <property type="project" value="UniProtKB-UniRule"/>
</dbReference>
<dbReference type="PANTHER" id="PTHR10458:SF20">
    <property type="entry name" value="PEPTIDE DEFORMYLASE 1"/>
    <property type="match status" value="1"/>
</dbReference>
<comment type="similarity">
    <text evidence="1 6">Belongs to the polypeptide deformylase family.</text>
</comment>
<dbReference type="PIRSF" id="PIRSF004749">
    <property type="entry name" value="Pep_def"/>
    <property type="match status" value="1"/>
</dbReference>
<dbReference type="OrthoDB" id="9804313at2"/>
<dbReference type="EC" id="3.5.1.88" evidence="6"/>
<keyword evidence="2 6" id="KW-0479">Metal-binding</keyword>
<dbReference type="EMBL" id="PIUM01000001">
    <property type="protein sequence ID" value="PKU26298.1"/>
    <property type="molecule type" value="Genomic_DNA"/>
</dbReference>
<reference evidence="8" key="1">
    <citation type="submission" date="2017-12" db="EMBL/GenBank/DDBJ databases">
        <title>Draft genome sequence of Telmatospirillum siberiense 26-4b1T, an acidotolerant peatland alphaproteobacterium potentially involved in sulfur cycling.</title>
        <authorList>
            <person name="Hausmann B."/>
            <person name="Pjevac P."/>
            <person name="Schreck K."/>
            <person name="Herbold C.W."/>
            <person name="Daims H."/>
            <person name="Wagner M."/>
            <person name="Pester M."/>
            <person name="Loy A."/>
        </authorList>
    </citation>
    <scope>NUCLEOTIDE SEQUENCE [LARGE SCALE GENOMIC DNA]</scope>
    <source>
        <strain evidence="8">26-4b1</strain>
    </source>
</reference>
<dbReference type="Proteomes" id="UP000233293">
    <property type="component" value="Unassembled WGS sequence"/>
</dbReference>
<dbReference type="FunFam" id="3.90.45.10:FF:000003">
    <property type="entry name" value="Peptide deformylase"/>
    <property type="match status" value="1"/>
</dbReference>
<dbReference type="SUPFAM" id="SSF56420">
    <property type="entry name" value="Peptide deformylase"/>
    <property type="match status" value="1"/>
</dbReference>
<gene>
    <name evidence="6 7" type="primary">def</name>
    <name evidence="7" type="ORF">CWS72_00105</name>
</gene>
<keyword evidence="3 6" id="KW-0378">Hydrolase</keyword>